<accession>A0ABN9PDJ4</accession>
<reference evidence="1" key="1">
    <citation type="submission" date="2023-10" db="EMBL/GenBank/DDBJ databases">
        <authorList>
            <person name="Chen Y."/>
            <person name="Shah S."/>
            <person name="Dougan E. K."/>
            <person name="Thang M."/>
            <person name="Chan C."/>
        </authorList>
    </citation>
    <scope>NUCLEOTIDE SEQUENCE [LARGE SCALE GENOMIC DNA]</scope>
</reference>
<evidence type="ECO:0000313" key="2">
    <source>
        <dbReference type="Proteomes" id="UP001189429"/>
    </source>
</evidence>
<dbReference type="EMBL" id="CAUYUJ010000003">
    <property type="protein sequence ID" value="CAK0788186.1"/>
    <property type="molecule type" value="Genomic_DNA"/>
</dbReference>
<sequence length="321" mass="36181">MHKTPVTGRPMCNMSGTFVEPFGKFLVEKLGPLLENFRTVLNSTDILLECLRNLRLDENRKMHTYDAKNLHPPVEQSHVLEHVSPIIRSSFAEGLATFIMNVVEVVSKSCLVQFGGDVRSSDDGIPTGFAPGVILANLYLVAVDYHLERSLEADLKFYKRFVDDILAILTGGPEMLGAAINSWRGSVQTELTGTGQQVVLLDTVLSRDADNAVKWEMYSKPQKLYLYVIPCSCHRPSAFDSEVTGCIRRAFARNKYKSDALRHARTLIQKLTERGYTASLCFSLLNAFRGCRRRVRQSMRTNHVRKFYMKVPVCSQVRAAD</sequence>
<dbReference type="PANTHER" id="PTHR21301">
    <property type="entry name" value="REVERSE TRANSCRIPTASE"/>
    <property type="match status" value="1"/>
</dbReference>
<proteinExistence type="predicted"/>
<evidence type="ECO:0000313" key="1">
    <source>
        <dbReference type="EMBL" id="CAK0788186.1"/>
    </source>
</evidence>
<name>A0ABN9PDJ4_9DINO</name>
<keyword evidence="2" id="KW-1185">Reference proteome</keyword>
<dbReference type="Proteomes" id="UP001189429">
    <property type="component" value="Unassembled WGS sequence"/>
</dbReference>
<protein>
    <recommendedName>
        <fullName evidence="3">Reverse transcriptase domain-containing protein</fullName>
    </recommendedName>
</protein>
<dbReference type="PANTHER" id="PTHR21301:SF10">
    <property type="entry name" value="REVERSE TRANSCRIPTASE DOMAIN-CONTAINING PROTEIN"/>
    <property type="match status" value="1"/>
</dbReference>
<gene>
    <name evidence="1" type="ORF">PCOR1329_LOCUS133</name>
</gene>
<comment type="caution">
    <text evidence="1">The sequence shown here is derived from an EMBL/GenBank/DDBJ whole genome shotgun (WGS) entry which is preliminary data.</text>
</comment>
<organism evidence="1 2">
    <name type="scientific">Prorocentrum cordatum</name>
    <dbReference type="NCBI Taxonomy" id="2364126"/>
    <lineage>
        <taxon>Eukaryota</taxon>
        <taxon>Sar</taxon>
        <taxon>Alveolata</taxon>
        <taxon>Dinophyceae</taxon>
        <taxon>Prorocentrales</taxon>
        <taxon>Prorocentraceae</taxon>
        <taxon>Prorocentrum</taxon>
    </lineage>
</organism>
<evidence type="ECO:0008006" key="3">
    <source>
        <dbReference type="Google" id="ProtNLM"/>
    </source>
</evidence>